<organism evidence="4 5">
    <name type="scientific">Kribbella antibiotica</name>
    <dbReference type="NCBI Taxonomy" id="190195"/>
    <lineage>
        <taxon>Bacteria</taxon>
        <taxon>Bacillati</taxon>
        <taxon>Actinomycetota</taxon>
        <taxon>Actinomycetes</taxon>
        <taxon>Propionibacteriales</taxon>
        <taxon>Kribbellaceae</taxon>
        <taxon>Kribbella</taxon>
    </lineage>
</organism>
<evidence type="ECO:0000313" key="5">
    <source>
        <dbReference type="Proteomes" id="UP000295124"/>
    </source>
</evidence>
<feature type="domain" description="DUF4097" evidence="3">
    <location>
        <begin position="56"/>
        <end position="260"/>
    </location>
</feature>
<sequence>MSDVQGRPASTMSAERRYGIAISVALILGGVYWALTGLTEGTKSGQSTYKLAEHSLVVEGGSISVEIRPGDGDELKIDRQFERNAFGSDPEDSFKDGTLRLKEANCGFLSFNCKTSYVLTVPRDVKLTVKNNSGSVKVSGMTGDTELKTNSGDIVAQSLGGSLRMESSSGSIAADGLTAGKVTTKSSSGSADLEFSEAPQSVDAKSSSGDVTIMLPAGDESYHVETDTSSGDNERNVKVDPGSTRSLKAKTSSGDIDIEYSH</sequence>
<evidence type="ECO:0000256" key="2">
    <source>
        <dbReference type="SAM" id="Phobius"/>
    </source>
</evidence>
<keyword evidence="2" id="KW-0812">Transmembrane</keyword>
<keyword evidence="2" id="KW-0472">Membrane</keyword>
<dbReference type="RefSeq" id="WP_132169290.1">
    <property type="nucleotide sequence ID" value="NZ_SMKX01000053.1"/>
</dbReference>
<dbReference type="Pfam" id="PF13349">
    <property type="entry name" value="DUF4097"/>
    <property type="match status" value="1"/>
</dbReference>
<dbReference type="EMBL" id="SMKX01000053">
    <property type="protein sequence ID" value="TDD58385.1"/>
    <property type="molecule type" value="Genomic_DNA"/>
</dbReference>
<dbReference type="Proteomes" id="UP000295124">
    <property type="component" value="Unassembled WGS sequence"/>
</dbReference>
<reference evidence="4 5" key="1">
    <citation type="submission" date="2019-03" db="EMBL/GenBank/DDBJ databases">
        <title>Draft genome sequences of novel Actinobacteria.</title>
        <authorList>
            <person name="Sahin N."/>
            <person name="Ay H."/>
            <person name="Saygin H."/>
        </authorList>
    </citation>
    <scope>NUCLEOTIDE SEQUENCE [LARGE SCALE GENOMIC DNA]</scope>
    <source>
        <strain evidence="4 5">JCM 13523</strain>
    </source>
</reference>
<proteinExistence type="predicted"/>
<protein>
    <recommendedName>
        <fullName evidence="3">DUF4097 domain-containing protein</fullName>
    </recommendedName>
</protein>
<keyword evidence="2" id="KW-1133">Transmembrane helix</keyword>
<evidence type="ECO:0000313" key="4">
    <source>
        <dbReference type="EMBL" id="TDD58385.1"/>
    </source>
</evidence>
<evidence type="ECO:0000256" key="1">
    <source>
        <dbReference type="SAM" id="MobiDB-lite"/>
    </source>
</evidence>
<dbReference type="InterPro" id="IPR025164">
    <property type="entry name" value="Toastrack_DUF4097"/>
</dbReference>
<dbReference type="AlphaFoldDB" id="A0A4R4ZIU9"/>
<comment type="caution">
    <text evidence="4">The sequence shown here is derived from an EMBL/GenBank/DDBJ whole genome shotgun (WGS) entry which is preliminary data.</text>
</comment>
<feature type="region of interest" description="Disordered" evidence="1">
    <location>
        <begin position="185"/>
        <end position="262"/>
    </location>
</feature>
<keyword evidence="5" id="KW-1185">Reference proteome</keyword>
<feature type="transmembrane region" description="Helical" evidence="2">
    <location>
        <begin position="18"/>
        <end position="35"/>
    </location>
</feature>
<gene>
    <name evidence="4" type="ORF">E1263_19390</name>
</gene>
<feature type="compositionally biased region" description="Polar residues" evidence="1">
    <location>
        <begin position="243"/>
        <end position="254"/>
    </location>
</feature>
<feature type="compositionally biased region" description="Basic and acidic residues" evidence="1">
    <location>
        <begin position="220"/>
        <end position="238"/>
    </location>
</feature>
<name>A0A4R4ZIU9_9ACTN</name>
<dbReference type="OrthoDB" id="3817420at2"/>
<dbReference type="PANTHER" id="PTHR34094">
    <property type="match status" value="1"/>
</dbReference>
<evidence type="ECO:0000259" key="3">
    <source>
        <dbReference type="Pfam" id="PF13349"/>
    </source>
</evidence>
<accession>A0A4R4ZIU9</accession>
<dbReference type="PANTHER" id="PTHR34094:SF1">
    <property type="entry name" value="PROTEIN FAM185A"/>
    <property type="match status" value="1"/>
</dbReference>